<evidence type="ECO:0000256" key="1">
    <source>
        <dbReference type="ARBA" id="ARBA00022729"/>
    </source>
</evidence>
<sequence length="280" mass="28849">MKKFVFGSVAAAAVVALTACSGGAGASSSESAGGPNGLLKSGELSVCMTPQYKPMEFYKDGNTGTQPIGFDADAAVALADSWGVKARFSDVAFDGLMPALQAGRCDVVWSGLYVNEARQQVADAVPYLKTGSVIIAPKDSNIKSAEDLAGKTVAVLAGGAYESNLKELSTALKSKGLLDLIQQSYPQNTQTSAAVTNGKADALIDTDVSVGEIVEKTGGNLQPVPGIFEADAVFGVYVKKGSPLTAEVRDGLKKLATEGKLAEIAKNYALDASRLTDSAK</sequence>
<reference evidence="4 5" key="1">
    <citation type="submission" date="2023-07" db="EMBL/GenBank/DDBJ databases">
        <title>Sorghum-associated microbial communities from plants grown in Nebraska, USA.</title>
        <authorList>
            <person name="Schachtman D."/>
        </authorList>
    </citation>
    <scope>NUCLEOTIDE SEQUENCE [LARGE SCALE GENOMIC DNA]</scope>
    <source>
        <strain evidence="4 5">DS994</strain>
    </source>
</reference>
<dbReference type="SMART" id="SM00062">
    <property type="entry name" value="PBPb"/>
    <property type="match status" value="1"/>
</dbReference>
<dbReference type="PANTHER" id="PTHR35936">
    <property type="entry name" value="MEMBRANE-BOUND LYTIC MUREIN TRANSGLYCOSYLASE F"/>
    <property type="match status" value="1"/>
</dbReference>
<protein>
    <submittedName>
        <fullName evidence="4">Polar amino acid transport system substrate-binding protein</fullName>
    </submittedName>
</protein>
<evidence type="ECO:0000259" key="3">
    <source>
        <dbReference type="SMART" id="SM00062"/>
    </source>
</evidence>
<keyword evidence="1 2" id="KW-0732">Signal</keyword>
<proteinExistence type="predicted"/>
<dbReference type="RefSeq" id="WP_307489364.1">
    <property type="nucleotide sequence ID" value="NZ_JAUSSY010000005.1"/>
</dbReference>
<dbReference type="Proteomes" id="UP001226389">
    <property type="component" value="Unassembled WGS sequence"/>
</dbReference>
<dbReference type="PANTHER" id="PTHR35936:SF19">
    <property type="entry name" value="AMINO-ACID-BINDING PROTEIN YXEM-RELATED"/>
    <property type="match status" value="1"/>
</dbReference>
<dbReference type="Gene3D" id="3.40.190.10">
    <property type="entry name" value="Periplasmic binding protein-like II"/>
    <property type="match status" value="2"/>
</dbReference>
<evidence type="ECO:0000256" key="2">
    <source>
        <dbReference type="SAM" id="SignalP"/>
    </source>
</evidence>
<dbReference type="InterPro" id="IPR001638">
    <property type="entry name" value="Solute-binding_3/MltF_N"/>
</dbReference>
<feature type="signal peptide" evidence="2">
    <location>
        <begin position="1"/>
        <end position="26"/>
    </location>
</feature>
<accession>A0ABT9UFH3</accession>
<evidence type="ECO:0000313" key="5">
    <source>
        <dbReference type="Proteomes" id="UP001226389"/>
    </source>
</evidence>
<comment type="caution">
    <text evidence="4">The sequence shown here is derived from an EMBL/GenBank/DDBJ whole genome shotgun (WGS) entry which is preliminary data.</text>
</comment>
<evidence type="ECO:0000313" key="4">
    <source>
        <dbReference type="EMBL" id="MDQ0118386.1"/>
    </source>
</evidence>
<name>A0ABT9UFH3_9MICC</name>
<organism evidence="4 5">
    <name type="scientific">Pseudarthrobacter defluvii</name>
    <dbReference type="NCBI Taxonomy" id="410837"/>
    <lineage>
        <taxon>Bacteria</taxon>
        <taxon>Bacillati</taxon>
        <taxon>Actinomycetota</taxon>
        <taxon>Actinomycetes</taxon>
        <taxon>Micrococcales</taxon>
        <taxon>Micrococcaceae</taxon>
        <taxon>Pseudarthrobacter</taxon>
    </lineage>
</organism>
<dbReference type="EMBL" id="JAUSSY010000005">
    <property type="protein sequence ID" value="MDQ0118386.1"/>
    <property type="molecule type" value="Genomic_DNA"/>
</dbReference>
<gene>
    <name evidence="4" type="ORF">J2T22_001564</name>
</gene>
<dbReference type="Pfam" id="PF00497">
    <property type="entry name" value="SBP_bac_3"/>
    <property type="match status" value="1"/>
</dbReference>
<dbReference type="PROSITE" id="PS51257">
    <property type="entry name" value="PROKAR_LIPOPROTEIN"/>
    <property type="match status" value="1"/>
</dbReference>
<feature type="chain" id="PRO_5045134309" evidence="2">
    <location>
        <begin position="27"/>
        <end position="280"/>
    </location>
</feature>
<dbReference type="SUPFAM" id="SSF53850">
    <property type="entry name" value="Periplasmic binding protein-like II"/>
    <property type="match status" value="1"/>
</dbReference>
<feature type="domain" description="Solute-binding protein family 3/N-terminal" evidence="3">
    <location>
        <begin position="43"/>
        <end position="272"/>
    </location>
</feature>
<keyword evidence="5" id="KW-1185">Reference proteome</keyword>